<name>A0ABP3UNM1_9BURK</name>
<dbReference type="PRINTS" id="PR00598">
    <property type="entry name" value="HTHMARR"/>
</dbReference>
<dbReference type="EMBL" id="BAAAEW010000001">
    <property type="protein sequence ID" value="GAA0739467.1"/>
    <property type="molecule type" value="Genomic_DNA"/>
</dbReference>
<comment type="caution">
    <text evidence="5">The sequence shown here is derived from an EMBL/GenBank/DDBJ whole genome shotgun (WGS) entry which is preliminary data.</text>
</comment>
<sequence>MKSTQASPVSPSTALEGTGDAPAGIAFYAPGQYKSEDSVGYLMRLVMNSVMTRVDARLSALDMTHAQWLPLFKLVADKDHTMASLARELGTDPGAMTRSLDRLEAKGLLRRERSTADRRVVHLVPTDEGRAVAAQVPPVLSDEMNRHLAGFSAAEWQQLLQFLRRMIANGEALKPGCCGNVGAAIVASAVMAGTTPPAADVSG</sequence>
<accession>A0ABP3UNM1</accession>
<proteinExistence type="predicted"/>
<dbReference type="Pfam" id="PF01047">
    <property type="entry name" value="MarR"/>
    <property type="match status" value="1"/>
</dbReference>
<dbReference type="InterPro" id="IPR000835">
    <property type="entry name" value="HTH_MarR-typ"/>
</dbReference>
<dbReference type="InterPro" id="IPR036388">
    <property type="entry name" value="WH-like_DNA-bd_sf"/>
</dbReference>
<dbReference type="Gene3D" id="1.10.10.10">
    <property type="entry name" value="Winged helix-like DNA-binding domain superfamily/Winged helix DNA-binding domain"/>
    <property type="match status" value="1"/>
</dbReference>
<dbReference type="PROSITE" id="PS01117">
    <property type="entry name" value="HTH_MARR_1"/>
    <property type="match status" value="1"/>
</dbReference>
<keyword evidence="1" id="KW-0805">Transcription regulation</keyword>
<dbReference type="InterPro" id="IPR036390">
    <property type="entry name" value="WH_DNA-bd_sf"/>
</dbReference>
<dbReference type="PANTHER" id="PTHR33164:SF64">
    <property type="entry name" value="TRANSCRIPTIONAL REGULATOR SLYA"/>
    <property type="match status" value="1"/>
</dbReference>
<evidence type="ECO:0000259" key="4">
    <source>
        <dbReference type="PROSITE" id="PS50995"/>
    </source>
</evidence>
<evidence type="ECO:0000256" key="3">
    <source>
        <dbReference type="ARBA" id="ARBA00023163"/>
    </source>
</evidence>
<evidence type="ECO:0000256" key="1">
    <source>
        <dbReference type="ARBA" id="ARBA00023015"/>
    </source>
</evidence>
<dbReference type="InterPro" id="IPR039422">
    <property type="entry name" value="MarR/SlyA-like"/>
</dbReference>
<dbReference type="PANTHER" id="PTHR33164">
    <property type="entry name" value="TRANSCRIPTIONAL REGULATOR, MARR FAMILY"/>
    <property type="match status" value="1"/>
</dbReference>
<dbReference type="SMART" id="SM00347">
    <property type="entry name" value="HTH_MARR"/>
    <property type="match status" value="1"/>
</dbReference>
<keyword evidence="3" id="KW-0804">Transcription</keyword>
<evidence type="ECO:0000256" key="2">
    <source>
        <dbReference type="ARBA" id="ARBA00023125"/>
    </source>
</evidence>
<evidence type="ECO:0000313" key="6">
    <source>
        <dbReference type="Proteomes" id="UP001500279"/>
    </source>
</evidence>
<dbReference type="Proteomes" id="UP001500279">
    <property type="component" value="Unassembled WGS sequence"/>
</dbReference>
<dbReference type="RefSeq" id="WP_141283939.1">
    <property type="nucleotide sequence ID" value="NZ_BAAAEW010000001.1"/>
</dbReference>
<protein>
    <recommendedName>
        <fullName evidence="4">HTH marR-type domain-containing protein</fullName>
    </recommendedName>
</protein>
<organism evidence="5 6">
    <name type="scientific">Ideonella azotifigens</name>
    <dbReference type="NCBI Taxonomy" id="513160"/>
    <lineage>
        <taxon>Bacteria</taxon>
        <taxon>Pseudomonadati</taxon>
        <taxon>Pseudomonadota</taxon>
        <taxon>Betaproteobacteria</taxon>
        <taxon>Burkholderiales</taxon>
        <taxon>Sphaerotilaceae</taxon>
        <taxon>Ideonella</taxon>
    </lineage>
</organism>
<dbReference type="InterPro" id="IPR023187">
    <property type="entry name" value="Tscrpt_reg_MarR-type_CS"/>
</dbReference>
<keyword evidence="6" id="KW-1185">Reference proteome</keyword>
<dbReference type="PROSITE" id="PS50995">
    <property type="entry name" value="HTH_MARR_2"/>
    <property type="match status" value="1"/>
</dbReference>
<gene>
    <name evidence="5" type="ORF">GCM10009107_00200</name>
</gene>
<reference evidence="6" key="1">
    <citation type="journal article" date="2019" name="Int. J. Syst. Evol. Microbiol.">
        <title>The Global Catalogue of Microorganisms (GCM) 10K type strain sequencing project: providing services to taxonomists for standard genome sequencing and annotation.</title>
        <authorList>
            <consortium name="The Broad Institute Genomics Platform"/>
            <consortium name="The Broad Institute Genome Sequencing Center for Infectious Disease"/>
            <person name="Wu L."/>
            <person name="Ma J."/>
        </authorList>
    </citation>
    <scope>NUCLEOTIDE SEQUENCE [LARGE SCALE GENOMIC DNA]</scope>
    <source>
        <strain evidence="6">JCM 15503</strain>
    </source>
</reference>
<evidence type="ECO:0000313" key="5">
    <source>
        <dbReference type="EMBL" id="GAA0739467.1"/>
    </source>
</evidence>
<feature type="domain" description="HTH marR-type" evidence="4">
    <location>
        <begin position="36"/>
        <end position="168"/>
    </location>
</feature>
<keyword evidence="2" id="KW-0238">DNA-binding</keyword>
<dbReference type="SUPFAM" id="SSF46785">
    <property type="entry name" value="Winged helix' DNA-binding domain"/>
    <property type="match status" value="1"/>
</dbReference>